<evidence type="ECO:0000313" key="3">
    <source>
        <dbReference type="Proteomes" id="UP001362999"/>
    </source>
</evidence>
<feature type="compositionally biased region" description="Basic residues" evidence="1">
    <location>
        <begin position="198"/>
        <end position="207"/>
    </location>
</feature>
<sequence>MKMDATTRAMGCDAKTAFLVVAELPPVLEPVLEAYAVRRFQGMVLIVAPSAENDDLSSSSSFIYPTPPPKPSCQCELKDTKLVGTTTEFSSGHAREGHPEREGKGRELVNDIPQPSLHYLGGYGALPSVPSRQNSNAEEQPSSPAAAQDPNRAPDREGILEKHQRAATPTDGLVAQAAGLDSGQRHENGGAADESSPRHRIRGNAHV</sequence>
<feature type="compositionally biased region" description="Polar residues" evidence="1">
    <location>
        <begin position="130"/>
        <end position="145"/>
    </location>
</feature>
<feature type="compositionally biased region" description="Basic and acidic residues" evidence="1">
    <location>
        <begin position="93"/>
        <end position="109"/>
    </location>
</feature>
<reference evidence="2 3" key="1">
    <citation type="journal article" date="2024" name="J Genomics">
        <title>Draft genome sequencing and assembly of Favolaschia claudopus CIRM-BRFM 2984 isolated from oak limbs.</title>
        <authorList>
            <person name="Navarro D."/>
            <person name="Drula E."/>
            <person name="Chaduli D."/>
            <person name="Cazenave R."/>
            <person name="Ahrendt S."/>
            <person name="Wang J."/>
            <person name="Lipzen A."/>
            <person name="Daum C."/>
            <person name="Barry K."/>
            <person name="Grigoriev I.V."/>
            <person name="Favel A."/>
            <person name="Rosso M.N."/>
            <person name="Martin F."/>
        </authorList>
    </citation>
    <scope>NUCLEOTIDE SEQUENCE [LARGE SCALE GENOMIC DNA]</scope>
    <source>
        <strain evidence="2 3">CIRM-BRFM 2984</strain>
    </source>
</reference>
<feature type="compositionally biased region" description="Basic and acidic residues" evidence="1">
    <location>
        <begin position="152"/>
        <end position="164"/>
    </location>
</feature>
<comment type="caution">
    <text evidence="2">The sequence shown here is derived from an EMBL/GenBank/DDBJ whole genome shotgun (WGS) entry which is preliminary data.</text>
</comment>
<evidence type="ECO:0000256" key="1">
    <source>
        <dbReference type="SAM" id="MobiDB-lite"/>
    </source>
</evidence>
<organism evidence="2 3">
    <name type="scientific">Favolaschia claudopus</name>
    <dbReference type="NCBI Taxonomy" id="2862362"/>
    <lineage>
        <taxon>Eukaryota</taxon>
        <taxon>Fungi</taxon>
        <taxon>Dikarya</taxon>
        <taxon>Basidiomycota</taxon>
        <taxon>Agaricomycotina</taxon>
        <taxon>Agaricomycetes</taxon>
        <taxon>Agaricomycetidae</taxon>
        <taxon>Agaricales</taxon>
        <taxon>Marasmiineae</taxon>
        <taxon>Mycenaceae</taxon>
        <taxon>Favolaschia</taxon>
    </lineage>
</organism>
<gene>
    <name evidence="2" type="ORF">R3P38DRAFT_3233933</name>
</gene>
<proteinExistence type="predicted"/>
<keyword evidence="3" id="KW-1185">Reference proteome</keyword>
<accession>A0AAV9ZGP1</accession>
<dbReference type="EMBL" id="JAWWNJ010000149">
    <property type="protein sequence ID" value="KAK6981505.1"/>
    <property type="molecule type" value="Genomic_DNA"/>
</dbReference>
<dbReference type="Proteomes" id="UP001362999">
    <property type="component" value="Unassembled WGS sequence"/>
</dbReference>
<feature type="region of interest" description="Disordered" evidence="1">
    <location>
        <begin position="87"/>
        <end position="207"/>
    </location>
</feature>
<name>A0AAV9ZGP1_9AGAR</name>
<evidence type="ECO:0000313" key="2">
    <source>
        <dbReference type="EMBL" id="KAK6981505.1"/>
    </source>
</evidence>
<dbReference type="AlphaFoldDB" id="A0AAV9ZGP1"/>
<protein>
    <submittedName>
        <fullName evidence="2">Uncharacterized protein</fullName>
    </submittedName>
</protein>